<dbReference type="Proteomes" id="UP001549921">
    <property type="component" value="Unassembled WGS sequence"/>
</dbReference>
<proteinExistence type="predicted"/>
<comment type="caution">
    <text evidence="5">The sequence shown here is derived from an EMBL/GenBank/DDBJ whole genome shotgun (WGS) entry which is preliminary data.</text>
</comment>
<dbReference type="EMBL" id="JBEDNZ010000028">
    <property type="protein sequence ID" value="KAL0809505.1"/>
    <property type="molecule type" value="Genomic_DNA"/>
</dbReference>
<dbReference type="Gene3D" id="2.60.40.1970">
    <property type="entry name" value="YEATS domain"/>
    <property type="match status" value="1"/>
</dbReference>
<protein>
    <recommendedName>
        <fullName evidence="4">YEATS domain-containing protein</fullName>
    </recommendedName>
</protein>
<evidence type="ECO:0000256" key="3">
    <source>
        <dbReference type="SAM" id="MobiDB-lite"/>
    </source>
</evidence>
<dbReference type="GO" id="GO:0005634">
    <property type="term" value="C:nucleus"/>
    <property type="evidence" value="ECO:0007669"/>
    <property type="project" value="UniProtKB-SubCell"/>
</dbReference>
<evidence type="ECO:0000256" key="1">
    <source>
        <dbReference type="ARBA" id="ARBA00023242"/>
    </source>
</evidence>
<comment type="subcellular location">
    <subcellularLocation>
        <location evidence="2">Nucleus</location>
    </subcellularLocation>
</comment>
<dbReference type="PANTHER" id="PTHR23195">
    <property type="entry name" value="YEATS DOMAIN"/>
    <property type="match status" value="1"/>
</dbReference>
<name>A0ABD0S611_LOXSC</name>
<feature type="region of interest" description="Disordered" evidence="3">
    <location>
        <begin position="143"/>
        <end position="211"/>
    </location>
</feature>
<dbReference type="CDD" id="cd16907">
    <property type="entry name" value="YEATS_YEATS2_like"/>
    <property type="match status" value="1"/>
</dbReference>
<dbReference type="InterPro" id="IPR038704">
    <property type="entry name" value="YEAST_sf"/>
</dbReference>
<gene>
    <name evidence="5" type="ORF">ABMA28_011046</name>
</gene>
<sequence>MDQNEEYHDPDYLGVSVVVKEEVPELSEDEKIEKIKRIIRREFSNELEIRENEVMLIEQRMSTSRRLLQRLRYVLVSNYFQEQKLQLSASQIDDDVAAQHEPRARAEVSTILREGQRRLHPSVRKLLGKKTADLAEIFKTRAPRNKARKDYSAMVQSRNYTIPADATKSLRPEKKQEEEEPSTSSATVKPKKVPRQMDPRGGQVLTLEEATRNKMKHRYRLIIGNTSKYAPPASRADRSTHKWLLYIRGPPAHPDPSPVLTHVVATLHHSYAPHHTVHVYKPPFHITRRGWGEFPARVELHFPLPDVNRPVAVEHTIKLDRNYTGLQTLGSETVIEVWLYSTPEMLPFEYVDPVPDTLGPPGSEPPDSEEPPSNHIEAPHTPVKMEIEPQTEVKEEVFEHTDSWMEFFSKDTTELDVDEMIIKPVKKEVEEKTDIASELVSKEEEVNIKSEYNEEVNDATEQPVTKRIMKYIDSTTGKIYYLEMDRTLDLSKVQEIVINNTKVKISPVKSNGLKSYRKKKGVSLLKPEVQNQLKSENCKVEKATNNFTHIENDHCYLGNNWFNGENATEKNNSDCLENSTVKVKKEKSHFDTVCSAISSFSCVKVCVNYLLKNIPIITDRARDPDYVRHFPFVVENGDRYWRLDFAKRRNIEWSRAKLINKILTEHFSSTEPIWRTKQILIYSRLHGHHPMRLETTQKLPETDEWSSWNDLENSRALESNIKEIYPNAADISSLTIFNGEKFQTSLSETLELTDSDEEVDIVSGDVSVKVKKEVLPDTETSLTVLPVENEDDRLRFMFIEKKCADIGIELRNEDVGNGYSYSAVHAVLLSAVKSFADELIRSAMAAKLTRRRASDELPSVWTGWSRNSSVQASDIFLGARGGRLSALTADALGAHAPDTHDAL</sequence>
<feature type="compositionally biased region" description="Basic and acidic residues" evidence="3">
    <location>
        <begin position="168"/>
        <end position="177"/>
    </location>
</feature>
<evidence type="ECO:0000256" key="2">
    <source>
        <dbReference type="PROSITE-ProRule" id="PRU00376"/>
    </source>
</evidence>
<keyword evidence="1 2" id="KW-0539">Nucleus</keyword>
<dbReference type="AlphaFoldDB" id="A0ABD0S611"/>
<dbReference type="PROSITE" id="PS51037">
    <property type="entry name" value="YEATS"/>
    <property type="match status" value="1"/>
</dbReference>
<evidence type="ECO:0000259" key="4">
    <source>
        <dbReference type="PROSITE" id="PS51037"/>
    </source>
</evidence>
<organism evidence="5 6">
    <name type="scientific">Loxostege sticticalis</name>
    <name type="common">Beet webworm moth</name>
    <dbReference type="NCBI Taxonomy" id="481309"/>
    <lineage>
        <taxon>Eukaryota</taxon>
        <taxon>Metazoa</taxon>
        <taxon>Ecdysozoa</taxon>
        <taxon>Arthropoda</taxon>
        <taxon>Hexapoda</taxon>
        <taxon>Insecta</taxon>
        <taxon>Pterygota</taxon>
        <taxon>Neoptera</taxon>
        <taxon>Endopterygota</taxon>
        <taxon>Lepidoptera</taxon>
        <taxon>Glossata</taxon>
        <taxon>Ditrysia</taxon>
        <taxon>Pyraloidea</taxon>
        <taxon>Crambidae</taxon>
        <taxon>Pyraustinae</taxon>
        <taxon>Loxostege</taxon>
    </lineage>
</organism>
<dbReference type="Pfam" id="PF03366">
    <property type="entry name" value="YEATS"/>
    <property type="match status" value="1"/>
</dbReference>
<dbReference type="InterPro" id="IPR055129">
    <property type="entry name" value="YEATS_dom"/>
</dbReference>
<dbReference type="Pfam" id="PF22951">
    <property type="entry name" value="3HBD"/>
    <property type="match status" value="1"/>
</dbReference>
<evidence type="ECO:0000313" key="5">
    <source>
        <dbReference type="EMBL" id="KAL0809505.1"/>
    </source>
</evidence>
<accession>A0ABD0S611</accession>
<feature type="domain" description="YEATS" evidence="4">
    <location>
        <begin position="211"/>
        <end position="411"/>
    </location>
</feature>
<dbReference type="InterPro" id="IPR005033">
    <property type="entry name" value="YEATS"/>
</dbReference>
<reference evidence="5 6" key="1">
    <citation type="submission" date="2024-06" db="EMBL/GenBank/DDBJ databases">
        <title>A chromosome-level genome assembly of beet webworm, Loxostege sticticalis.</title>
        <authorList>
            <person name="Zhang Y."/>
        </authorList>
    </citation>
    <scope>NUCLEOTIDE SEQUENCE [LARGE SCALE GENOMIC DNA]</scope>
    <source>
        <strain evidence="5">AQ028</strain>
        <tissue evidence="5">Male pupae</tissue>
    </source>
</reference>
<dbReference type="InterPro" id="IPR055127">
    <property type="entry name" value="YEATS2_3HBD"/>
</dbReference>
<feature type="region of interest" description="Disordered" evidence="3">
    <location>
        <begin position="351"/>
        <end position="384"/>
    </location>
</feature>
<evidence type="ECO:0000313" key="6">
    <source>
        <dbReference type="Proteomes" id="UP001549921"/>
    </source>
</evidence>